<dbReference type="InterPro" id="IPR007612">
    <property type="entry name" value="LOR"/>
</dbReference>
<accession>A0A813MK24</accession>
<organism evidence="2 5">
    <name type="scientific">Adineta steineri</name>
    <dbReference type="NCBI Taxonomy" id="433720"/>
    <lineage>
        <taxon>Eukaryota</taxon>
        <taxon>Metazoa</taxon>
        <taxon>Spiralia</taxon>
        <taxon>Gnathifera</taxon>
        <taxon>Rotifera</taxon>
        <taxon>Eurotatoria</taxon>
        <taxon>Bdelloidea</taxon>
        <taxon>Adinetida</taxon>
        <taxon>Adinetidae</taxon>
        <taxon>Adineta</taxon>
    </lineage>
</organism>
<dbReference type="AlphaFoldDB" id="A0A813MK24"/>
<evidence type="ECO:0000313" key="5">
    <source>
        <dbReference type="Proteomes" id="UP000663860"/>
    </source>
</evidence>
<comment type="caution">
    <text evidence="2">The sequence shown here is derived from an EMBL/GenBank/DDBJ whole genome shotgun (WGS) entry which is preliminary data.</text>
</comment>
<evidence type="ECO:0000313" key="3">
    <source>
        <dbReference type="EMBL" id="CAF0723464.1"/>
    </source>
</evidence>
<dbReference type="Proteomes" id="UP000663868">
    <property type="component" value="Unassembled WGS sequence"/>
</dbReference>
<protein>
    <submittedName>
        <fullName evidence="2">Uncharacterized protein</fullName>
    </submittedName>
</protein>
<dbReference type="Proteomes" id="UP000663860">
    <property type="component" value="Unassembled WGS sequence"/>
</dbReference>
<dbReference type="EMBL" id="CAJNOE010000010">
    <property type="protein sequence ID" value="CAF0723447.1"/>
    <property type="molecule type" value="Genomic_DNA"/>
</dbReference>
<dbReference type="Pfam" id="PF04525">
    <property type="entry name" value="LOR"/>
    <property type="match status" value="1"/>
</dbReference>
<reference evidence="2" key="1">
    <citation type="submission" date="2021-02" db="EMBL/GenBank/DDBJ databases">
        <authorList>
            <person name="Nowell W R."/>
        </authorList>
    </citation>
    <scope>NUCLEOTIDE SEQUENCE</scope>
</reference>
<proteinExistence type="predicted"/>
<feature type="chain" id="PRO_5036222347" evidence="1">
    <location>
        <begin position="20"/>
        <end position="199"/>
    </location>
</feature>
<sequence>MFFIHHVVFLVTIASCVSGKDDILRTYTLRKDYFNGIKVAEFSVFDISKNTLYYRIESKFSILPKFELISYPSKQVVGKLEGKLGKINLSLLDDKTGQWITGTMKQHVTLLKHYQYNIELNGRQILMKKELLSSHTTFHDAVRNDETLLARYQREFFSPITATTYGVQIFSNESPDGLYLLALAWTDIGRSESYGPKNG</sequence>
<feature type="signal peptide" evidence="1">
    <location>
        <begin position="1"/>
        <end position="19"/>
    </location>
</feature>
<dbReference type="EMBL" id="CAJOBB010001279">
    <property type="protein sequence ID" value="CAF3834975.1"/>
    <property type="molecule type" value="Genomic_DNA"/>
</dbReference>
<dbReference type="EMBL" id="CAJNOE010000010">
    <property type="protein sequence ID" value="CAF0723464.1"/>
    <property type="molecule type" value="Genomic_DNA"/>
</dbReference>
<evidence type="ECO:0000256" key="1">
    <source>
        <dbReference type="SAM" id="SignalP"/>
    </source>
</evidence>
<evidence type="ECO:0000313" key="2">
    <source>
        <dbReference type="EMBL" id="CAF0723447.1"/>
    </source>
</evidence>
<evidence type="ECO:0000313" key="4">
    <source>
        <dbReference type="EMBL" id="CAF3834975.1"/>
    </source>
</evidence>
<gene>
    <name evidence="2" type="ORF">IZO911_LOCUS2162</name>
    <name evidence="3" type="ORF">IZO911_LOCUS2164</name>
    <name evidence="4" type="ORF">KXQ929_LOCUS19101</name>
</gene>
<name>A0A813MK24_9BILA</name>
<keyword evidence="1" id="KW-0732">Signal</keyword>